<dbReference type="AlphaFoldDB" id="A0A376DH43"/>
<reference evidence="1 2" key="1">
    <citation type="submission" date="2018-06" db="EMBL/GenBank/DDBJ databases">
        <authorList>
            <consortium name="Pathogen Informatics"/>
            <person name="Doyle S."/>
        </authorList>
    </citation>
    <scope>NUCLEOTIDE SEQUENCE [LARGE SCALE GENOMIC DNA]</scope>
    <source>
        <strain evidence="1 2">NCTC12121</strain>
    </source>
</reference>
<accession>A0A376DH43</accession>
<proteinExistence type="predicted"/>
<dbReference type="EMBL" id="UFXZ01000001">
    <property type="protein sequence ID" value="STC89331.1"/>
    <property type="molecule type" value="Genomic_DNA"/>
</dbReference>
<evidence type="ECO:0000313" key="2">
    <source>
        <dbReference type="Proteomes" id="UP000255248"/>
    </source>
</evidence>
<dbReference type="InterPro" id="IPR036619">
    <property type="entry name" value="NinB_sf"/>
</dbReference>
<sequence length="99" mass="11444">MWCGEISDYLKRRGKGFATPEWVKSAMKHTYLGYEDVERVDVVNGERVTVKELRRTSNLDTGAMNYFMSQVESWSANIGCLLTIPGDSEYKRIKEKQDE</sequence>
<organism evidence="1 2">
    <name type="scientific">Edwardsiella hoshinae</name>
    <dbReference type="NCBI Taxonomy" id="93378"/>
    <lineage>
        <taxon>Bacteria</taxon>
        <taxon>Pseudomonadati</taxon>
        <taxon>Pseudomonadota</taxon>
        <taxon>Gammaproteobacteria</taxon>
        <taxon>Enterobacterales</taxon>
        <taxon>Hafniaceae</taxon>
        <taxon>Edwardsiella</taxon>
    </lineage>
</organism>
<dbReference type="Gene3D" id="1.10.3790.10">
    <property type="entry name" value="NinB"/>
    <property type="match status" value="1"/>
</dbReference>
<dbReference type="Proteomes" id="UP000255248">
    <property type="component" value="Unassembled WGS sequence"/>
</dbReference>
<evidence type="ECO:0000313" key="1">
    <source>
        <dbReference type="EMBL" id="STC89331.1"/>
    </source>
</evidence>
<gene>
    <name evidence="1" type="ORF">NCTC12121_02148</name>
</gene>
<name>A0A376DH43_9GAMM</name>
<protein>
    <submittedName>
        <fullName evidence="1">Uncharacterized protein</fullName>
    </submittedName>
</protein>